<dbReference type="Gene3D" id="3.40.50.300">
    <property type="entry name" value="P-loop containing nucleotide triphosphate hydrolases"/>
    <property type="match status" value="1"/>
</dbReference>
<organism evidence="1">
    <name type="scientific">Kuenenia stuttgartiensis</name>
    <dbReference type="NCBI Taxonomy" id="174633"/>
    <lineage>
        <taxon>Bacteria</taxon>
        <taxon>Pseudomonadati</taxon>
        <taxon>Planctomycetota</taxon>
        <taxon>Candidatus Brocadiia</taxon>
        <taxon>Candidatus Brocadiales</taxon>
        <taxon>Candidatus Brocadiaceae</taxon>
        <taxon>Candidatus Kuenenia</taxon>
    </lineage>
</organism>
<reference evidence="3" key="3">
    <citation type="submission" date="2017-10" db="EMBL/GenBank/DDBJ databases">
        <authorList>
            <person name="Banno H."/>
            <person name="Chua N.-H."/>
        </authorList>
    </citation>
    <scope>NUCLEOTIDE SEQUENCE [LARGE SCALE GENOMIC DNA]</scope>
    <source>
        <strain evidence="3">Kuenenia_mbr1_ru-nijmegen</strain>
    </source>
</reference>
<dbReference type="EMBL" id="LT934425">
    <property type="protein sequence ID" value="SOH02820.1"/>
    <property type="molecule type" value="Genomic_DNA"/>
</dbReference>
<reference evidence="2 5" key="5">
    <citation type="submission" date="2020-02" db="EMBL/GenBank/DDBJ databases">
        <title>Newly sequenced genome of strain CSTR1 showed variability in Candidatus Kuenenia stuttgartiensis genomes.</title>
        <authorList>
            <person name="Ding C."/>
            <person name="Adrian L."/>
        </authorList>
    </citation>
    <scope>NUCLEOTIDE SEQUENCE [LARGE SCALE GENOMIC DNA]</scope>
    <source>
        <strain evidence="2 5">CSTR1</strain>
    </source>
</reference>
<dbReference type="Proteomes" id="UP000501926">
    <property type="component" value="Chromosome"/>
</dbReference>
<dbReference type="Pfam" id="PF13469">
    <property type="entry name" value="Sulfotransfer_3"/>
    <property type="match status" value="1"/>
</dbReference>
<evidence type="ECO:0000313" key="3">
    <source>
        <dbReference type="EMBL" id="SOH02820.1"/>
    </source>
</evidence>
<dbReference type="Proteomes" id="UP000221734">
    <property type="component" value="Chromosome Kuenenia_stuttgartiensis_MBR1"/>
</dbReference>
<dbReference type="KEGG" id="kst:KSMBR1_0304"/>
<dbReference type="PANTHER" id="PTHR10704:SF44">
    <property type="entry name" value="LD35051P-RELATED"/>
    <property type="match status" value="1"/>
</dbReference>
<dbReference type="InterPro" id="IPR027417">
    <property type="entry name" value="P-loop_NTPase"/>
</dbReference>
<dbReference type="OrthoDB" id="9777890at2"/>
<dbReference type="InterPro" id="IPR051135">
    <property type="entry name" value="Gal/GlcNAc/GalNAc_ST"/>
</dbReference>
<evidence type="ECO:0000313" key="4">
    <source>
        <dbReference type="Proteomes" id="UP000221734"/>
    </source>
</evidence>
<evidence type="ECO:0000313" key="5">
    <source>
        <dbReference type="Proteomes" id="UP000501926"/>
    </source>
</evidence>
<evidence type="ECO:0000313" key="2">
    <source>
        <dbReference type="EMBL" id="QII12519.1"/>
    </source>
</evidence>
<dbReference type="RefSeq" id="WP_099323735.1">
    <property type="nucleotide sequence ID" value="NZ_CP049055.1"/>
</dbReference>
<dbReference type="EMBL" id="CP049055">
    <property type="protein sequence ID" value="QII12519.1"/>
    <property type="molecule type" value="Genomic_DNA"/>
</dbReference>
<reference evidence="1" key="2">
    <citation type="submission" date="2006-01" db="EMBL/GenBank/DDBJ databases">
        <authorList>
            <person name="Genoscope"/>
        </authorList>
    </citation>
    <scope>NUCLEOTIDE SEQUENCE</scope>
</reference>
<gene>
    <name evidence="2" type="ORF">KsCSTR_31390</name>
    <name evidence="3" type="ORF">KSMBR1_0304</name>
    <name evidence="1" type="ORF">kuste4320</name>
</gene>
<proteinExistence type="predicted"/>
<reference evidence="1" key="1">
    <citation type="journal article" date="2006" name="Nature">
        <title>Deciphering the evolution and metabolism of an anammox bacterium from a community genome.</title>
        <authorList>
            <person name="Strous M."/>
            <person name="Pelletier E."/>
            <person name="Mangenot S."/>
            <person name="Rattei T."/>
            <person name="Lehner A."/>
            <person name="Taylor M.W."/>
            <person name="Horn M."/>
            <person name="Daims H."/>
            <person name="Bartol-Mavel D."/>
            <person name="Wincker P."/>
            <person name="Barbe V."/>
            <person name="Fonknechten N."/>
            <person name="Vallenet D."/>
            <person name="Segurens B."/>
            <person name="Schenowitz-Truong C."/>
            <person name="Medigue C."/>
            <person name="Collingro A."/>
            <person name="Snel B."/>
            <person name="Dutilh B.E."/>
            <person name="OpDenCamp H.J.M."/>
            <person name="vanDerDrift C."/>
            <person name="Cirpus I."/>
            <person name="vanDePas-Schoonen K.T."/>
            <person name="Harhangi H.R."/>
            <person name="vanNiftrik L."/>
            <person name="Schmid M."/>
            <person name="Keltjens J."/>
            <person name="vanDeVossenberg J."/>
            <person name="Kartal B."/>
            <person name="Meier H."/>
            <person name="Frishman D."/>
            <person name="Huynen M.A."/>
            <person name="Mewes H."/>
            <person name="Weissenbach J."/>
            <person name="Jetten M.S.M."/>
            <person name="Wagner M."/>
            <person name="LePaslier D."/>
        </authorList>
    </citation>
    <scope>NUCLEOTIDE SEQUENCE</scope>
</reference>
<reference evidence="4" key="4">
    <citation type="submission" date="2017-10" db="EMBL/GenBank/DDBJ databases">
        <authorList>
            <person name="Frank J."/>
        </authorList>
    </citation>
    <scope>NUCLEOTIDE SEQUENCE [LARGE SCALE GENOMIC DNA]</scope>
</reference>
<dbReference type="SUPFAM" id="SSF52540">
    <property type="entry name" value="P-loop containing nucleoside triphosphate hydrolases"/>
    <property type="match status" value="1"/>
</dbReference>
<dbReference type="AlphaFoldDB" id="Q1Q4Y4"/>
<name>Q1Q4Y4_KUEST</name>
<dbReference type="GO" id="GO:0006044">
    <property type="term" value="P:N-acetylglucosamine metabolic process"/>
    <property type="evidence" value="ECO:0007669"/>
    <property type="project" value="TreeGrafter"/>
</dbReference>
<protein>
    <submittedName>
        <fullName evidence="1">Uncharacterized protein</fullName>
    </submittedName>
</protein>
<dbReference type="EMBL" id="CT573071">
    <property type="protein sequence ID" value="CAJ75082.1"/>
    <property type="molecule type" value="Genomic_DNA"/>
</dbReference>
<sequence length="324" mass="38160">MNVFMQGMRRSGTTIAFDILWEDGNFDCFYEPLSTATDDTFGGGSGMRSVDFYEKVRQCRASFMKKYLHLEKINMKTTLRKSLKNILSGKMPAIEMENMLNYGAPRKPELEFETDMPDYAKEYIKFMISQAEHTVIKFTRMFSKVRTLWEIDPKAKFIHIVRDPRSVTASFFLGKKQRQRDKFPDENIFFGSGPEALIGASRTLSDVLLKTPEYAHLRKCKAYMRVMLLWKIMFRRTHYDGQALFGNNYFLFRHEDLLLAPEQTLKTLYEFMERPLPEHVLEWVQKNINRTPSFFAPENPHWREAVKTINMGEELKTAGYEYLF</sequence>
<evidence type="ECO:0000313" key="1">
    <source>
        <dbReference type="EMBL" id="CAJ75082.1"/>
    </source>
</evidence>
<dbReference type="GO" id="GO:0001517">
    <property type="term" value="F:N-acetylglucosamine 6-O-sulfotransferase activity"/>
    <property type="evidence" value="ECO:0007669"/>
    <property type="project" value="TreeGrafter"/>
</dbReference>
<accession>Q1Q4Y4</accession>
<dbReference type="PANTHER" id="PTHR10704">
    <property type="entry name" value="CARBOHYDRATE SULFOTRANSFERASE"/>
    <property type="match status" value="1"/>
</dbReference>
<dbReference type="GO" id="GO:0006790">
    <property type="term" value="P:sulfur compound metabolic process"/>
    <property type="evidence" value="ECO:0007669"/>
    <property type="project" value="TreeGrafter"/>
</dbReference>
<keyword evidence="4" id="KW-1185">Reference proteome</keyword>